<keyword evidence="3" id="KW-1185">Reference proteome</keyword>
<feature type="non-terminal residue" evidence="2">
    <location>
        <position position="67"/>
    </location>
</feature>
<evidence type="ECO:0000313" key="3">
    <source>
        <dbReference type="Proteomes" id="UP000265520"/>
    </source>
</evidence>
<comment type="caution">
    <text evidence="2">The sequence shown here is derived from an EMBL/GenBank/DDBJ whole genome shotgun (WGS) entry which is preliminary data.</text>
</comment>
<sequence>TTTEGGQTDDVDNDDDSHQKKASESVVVEDARAYDDQVMLKDADIPNSPKNLEGNMSGDTTVNPQDD</sequence>
<feature type="region of interest" description="Disordered" evidence="1">
    <location>
        <begin position="1"/>
        <end position="67"/>
    </location>
</feature>
<dbReference type="Proteomes" id="UP000265520">
    <property type="component" value="Unassembled WGS sequence"/>
</dbReference>
<dbReference type="EMBL" id="LXQA011384536">
    <property type="protein sequence ID" value="MCI95358.1"/>
    <property type="molecule type" value="Genomic_DNA"/>
</dbReference>
<organism evidence="2 3">
    <name type="scientific">Trifolium medium</name>
    <dbReference type="NCBI Taxonomy" id="97028"/>
    <lineage>
        <taxon>Eukaryota</taxon>
        <taxon>Viridiplantae</taxon>
        <taxon>Streptophyta</taxon>
        <taxon>Embryophyta</taxon>
        <taxon>Tracheophyta</taxon>
        <taxon>Spermatophyta</taxon>
        <taxon>Magnoliopsida</taxon>
        <taxon>eudicotyledons</taxon>
        <taxon>Gunneridae</taxon>
        <taxon>Pentapetalae</taxon>
        <taxon>rosids</taxon>
        <taxon>fabids</taxon>
        <taxon>Fabales</taxon>
        <taxon>Fabaceae</taxon>
        <taxon>Papilionoideae</taxon>
        <taxon>50 kb inversion clade</taxon>
        <taxon>NPAAA clade</taxon>
        <taxon>Hologalegina</taxon>
        <taxon>IRL clade</taxon>
        <taxon>Trifolieae</taxon>
        <taxon>Trifolium</taxon>
    </lineage>
</organism>
<dbReference type="AlphaFoldDB" id="A0A392W3Z8"/>
<protein>
    <submittedName>
        <fullName evidence="2">Uncharacterized protein</fullName>
    </submittedName>
</protein>
<feature type="non-terminal residue" evidence="2">
    <location>
        <position position="1"/>
    </location>
</feature>
<accession>A0A392W3Z8</accession>
<reference evidence="2 3" key="1">
    <citation type="journal article" date="2018" name="Front. Plant Sci.">
        <title>Red Clover (Trifolium pratense) and Zigzag Clover (T. medium) - A Picture of Genomic Similarities and Differences.</title>
        <authorList>
            <person name="Dluhosova J."/>
            <person name="Istvanek J."/>
            <person name="Nedelnik J."/>
            <person name="Repkova J."/>
        </authorList>
    </citation>
    <scope>NUCLEOTIDE SEQUENCE [LARGE SCALE GENOMIC DNA]</scope>
    <source>
        <strain evidence="3">cv. 10/8</strain>
        <tissue evidence="2">Leaf</tissue>
    </source>
</reference>
<evidence type="ECO:0000313" key="2">
    <source>
        <dbReference type="EMBL" id="MCI95358.1"/>
    </source>
</evidence>
<feature type="compositionally biased region" description="Polar residues" evidence="1">
    <location>
        <begin position="57"/>
        <end position="67"/>
    </location>
</feature>
<proteinExistence type="predicted"/>
<evidence type="ECO:0000256" key="1">
    <source>
        <dbReference type="SAM" id="MobiDB-lite"/>
    </source>
</evidence>
<name>A0A392W3Z8_9FABA</name>
<feature type="compositionally biased region" description="Basic and acidic residues" evidence="1">
    <location>
        <begin position="16"/>
        <end position="44"/>
    </location>
</feature>